<name>A0A0E9XQ15_ANGAN</name>
<evidence type="ECO:0000256" key="1">
    <source>
        <dbReference type="SAM" id="MobiDB-lite"/>
    </source>
</evidence>
<reference evidence="2" key="2">
    <citation type="journal article" date="2015" name="Fish Shellfish Immunol.">
        <title>Early steps in the European eel (Anguilla anguilla)-Vibrio vulnificus interaction in the gills: Role of the RtxA13 toxin.</title>
        <authorList>
            <person name="Callol A."/>
            <person name="Pajuelo D."/>
            <person name="Ebbesson L."/>
            <person name="Teles M."/>
            <person name="MacKenzie S."/>
            <person name="Amaro C."/>
        </authorList>
    </citation>
    <scope>NUCLEOTIDE SEQUENCE</scope>
</reference>
<protein>
    <submittedName>
        <fullName evidence="2">Uncharacterized protein</fullName>
    </submittedName>
</protein>
<dbReference type="EMBL" id="GBXM01003750">
    <property type="protein sequence ID" value="JAI04828.1"/>
    <property type="molecule type" value="Transcribed_RNA"/>
</dbReference>
<evidence type="ECO:0000313" key="2">
    <source>
        <dbReference type="EMBL" id="JAI04828.1"/>
    </source>
</evidence>
<organism evidence="2">
    <name type="scientific">Anguilla anguilla</name>
    <name type="common">European freshwater eel</name>
    <name type="synonym">Muraena anguilla</name>
    <dbReference type="NCBI Taxonomy" id="7936"/>
    <lineage>
        <taxon>Eukaryota</taxon>
        <taxon>Metazoa</taxon>
        <taxon>Chordata</taxon>
        <taxon>Craniata</taxon>
        <taxon>Vertebrata</taxon>
        <taxon>Euteleostomi</taxon>
        <taxon>Actinopterygii</taxon>
        <taxon>Neopterygii</taxon>
        <taxon>Teleostei</taxon>
        <taxon>Anguilliformes</taxon>
        <taxon>Anguillidae</taxon>
        <taxon>Anguilla</taxon>
    </lineage>
</organism>
<proteinExistence type="predicted"/>
<accession>A0A0E9XQ15</accession>
<feature type="region of interest" description="Disordered" evidence="1">
    <location>
        <begin position="1"/>
        <end position="42"/>
    </location>
</feature>
<sequence>MSRSPGRSKTAMRPPAMRPPVPRRMSLQYGQTSPATTASPVD</sequence>
<dbReference type="AlphaFoldDB" id="A0A0E9XQ15"/>
<reference evidence="2" key="1">
    <citation type="submission" date="2014-11" db="EMBL/GenBank/DDBJ databases">
        <authorList>
            <person name="Amaro Gonzalez C."/>
        </authorList>
    </citation>
    <scope>NUCLEOTIDE SEQUENCE</scope>
</reference>
<feature type="compositionally biased region" description="Polar residues" evidence="1">
    <location>
        <begin position="28"/>
        <end position="42"/>
    </location>
</feature>